<keyword evidence="3" id="KW-1185">Reference proteome</keyword>
<proteinExistence type="predicted"/>
<protein>
    <submittedName>
        <fullName evidence="2">Uncharacterized protein</fullName>
    </submittedName>
</protein>
<reference evidence="2 3" key="1">
    <citation type="submission" date="2021-06" db="EMBL/GenBank/DDBJ databases">
        <title>Caerostris extrusa draft genome.</title>
        <authorList>
            <person name="Kono N."/>
            <person name="Arakawa K."/>
        </authorList>
    </citation>
    <scope>NUCLEOTIDE SEQUENCE [LARGE SCALE GENOMIC DNA]</scope>
</reference>
<sequence>MPSFAPKETIWYDDDGWISLMFLLLASAFCMPRFFLEVYGIWKGTELLSLLRDTSRSSLENIMQMTDNILQEPDPNKSYFVNYFMAETFQRNDFHSRYCVRENVP</sequence>
<name>A0AAV4VC14_CAEEX</name>
<keyword evidence="1" id="KW-0472">Membrane</keyword>
<evidence type="ECO:0000256" key="1">
    <source>
        <dbReference type="SAM" id="Phobius"/>
    </source>
</evidence>
<dbReference type="Proteomes" id="UP001054945">
    <property type="component" value="Unassembled WGS sequence"/>
</dbReference>
<organism evidence="2 3">
    <name type="scientific">Caerostris extrusa</name>
    <name type="common">Bark spider</name>
    <name type="synonym">Caerostris bankana</name>
    <dbReference type="NCBI Taxonomy" id="172846"/>
    <lineage>
        <taxon>Eukaryota</taxon>
        <taxon>Metazoa</taxon>
        <taxon>Ecdysozoa</taxon>
        <taxon>Arthropoda</taxon>
        <taxon>Chelicerata</taxon>
        <taxon>Arachnida</taxon>
        <taxon>Araneae</taxon>
        <taxon>Araneomorphae</taxon>
        <taxon>Entelegynae</taxon>
        <taxon>Araneoidea</taxon>
        <taxon>Araneidae</taxon>
        <taxon>Caerostris</taxon>
    </lineage>
</organism>
<evidence type="ECO:0000313" key="3">
    <source>
        <dbReference type="Proteomes" id="UP001054945"/>
    </source>
</evidence>
<accession>A0AAV4VC14</accession>
<comment type="caution">
    <text evidence="2">The sequence shown here is derived from an EMBL/GenBank/DDBJ whole genome shotgun (WGS) entry which is preliminary data.</text>
</comment>
<evidence type="ECO:0000313" key="2">
    <source>
        <dbReference type="EMBL" id="GIY67188.1"/>
    </source>
</evidence>
<gene>
    <name evidence="2" type="ORF">CEXT_349491</name>
</gene>
<dbReference type="AlphaFoldDB" id="A0AAV4VC14"/>
<dbReference type="EMBL" id="BPLR01014214">
    <property type="protein sequence ID" value="GIY67188.1"/>
    <property type="molecule type" value="Genomic_DNA"/>
</dbReference>
<feature type="transmembrane region" description="Helical" evidence="1">
    <location>
        <begin position="20"/>
        <end position="42"/>
    </location>
</feature>
<keyword evidence="1" id="KW-1133">Transmembrane helix</keyword>
<keyword evidence="1" id="KW-0812">Transmembrane</keyword>